<comment type="similarity">
    <text evidence="1">In the C-terminal section; belongs to the transposase 35 family.</text>
</comment>
<evidence type="ECO:0000256" key="4">
    <source>
        <dbReference type="ARBA" id="ARBA00023172"/>
    </source>
</evidence>
<dbReference type="Pfam" id="PF07282">
    <property type="entry name" value="Cas12f1-like_TNB"/>
    <property type="match status" value="1"/>
</dbReference>
<evidence type="ECO:0000256" key="5">
    <source>
        <dbReference type="SAM" id="Coils"/>
    </source>
</evidence>
<evidence type="ECO:0000313" key="9">
    <source>
        <dbReference type="Proteomes" id="UP000183255"/>
    </source>
</evidence>
<protein>
    <submittedName>
        <fullName evidence="8">Putative transposase</fullName>
    </submittedName>
</protein>
<dbReference type="EMBL" id="FNDZ01000002">
    <property type="protein sequence ID" value="SDI31782.1"/>
    <property type="molecule type" value="Genomic_DNA"/>
</dbReference>
<dbReference type="Pfam" id="PF01385">
    <property type="entry name" value="OrfB_IS605"/>
    <property type="match status" value="1"/>
</dbReference>
<dbReference type="GO" id="GO:0003677">
    <property type="term" value="F:DNA binding"/>
    <property type="evidence" value="ECO:0007669"/>
    <property type="project" value="UniProtKB-KW"/>
</dbReference>
<organism evidence="8 9">
    <name type="scientific">Proteiniclasticum ruminis</name>
    <dbReference type="NCBI Taxonomy" id="398199"/>
    <lineage>
        <taxon>Bacteria</taxon>
        <taxon>Bacillati</taxon>
        <taxon>Bacillota</taxon>
        <taxon>Clostridia</taxon>
        <taxon>Eubacteriales</taxon>
        <taxon>Clostridiaceae</taxon>
        <taxon>Proteiniclasticum</taxon>
    </lineage>
</organism>
<evidence type="ECO:0000259" key="7">
    <source>
        <dbReference type="Pfam" id="PF07282"/>
    </source>
</evidence>
<feature type="domain" description="Cas12f1-like TNB" evidence="7">
    <location>
        <begin position="231"/>
        <end position="297"/>
    </location>
</feature>
<dbReference type="GO" id="GO:0006310">
    <property type="term" value="P:DNA recombination"/>
    <property type="evidence" value="ECO:0007669"/>
    <property type="project" value="UniProtKB-KW"/>
</dbReference>
<dbReference type="NCBIfam" id="TIGR01766">
    <property type="entry name" value="IS200/IS605 family accessory protein TnpB-like domain"/>
    <property type="match status" value="1"/>
</dbReference>
<dbReference type="RefSeq" id="WP_242870488.1">
    <property type="nucleotide sequence ID" value="NZ_FNDZ01000002.1"/>
</dbReference>
<feature type="domain" description="Probable transposase IS891/IS1136/IS1341" evidence="6">
    <location>
        <begin position="94"/>
        <end position="218"/>
    </location>
</feature>
<dbReference type="AlphaFoldDB" id="A0A1G8JKW8"/>
<dbReference type="NCBIfam" id="NF040570">
    <property type="entry name" value="guided_TnpB"/>
    <property type="match status" value="1"/>
</dbReference>
<evidence type="ECO:0000256" key="2">
    <source>
        <dbReference type="ARBA" id="ARBA00022578"/>
    </source>
</evidence>
<gene>
    <name evidence="8" type="ORF">SAMN05421804_10238</name>
</gene>
<dbReference type="InterPro" id="IPR001959">
    <property type="entry name" value="Transposase"/>
</dbReference>
<keyword evidence="4" id="KW-0233">DNA recombination</keyword>
<dbReference type="Proteomes" id="UP000183255">
    <property type="component" value="Unassembled WGS sequence"/>
</dbReference>
<accession>A0A1G8JKW8</accession>
<name>A0A1G8JKW8_9CLOT</name>
<dbReference type="GO" id="GO:0032196">
    <property type="term" value="P:transposition"/>
    <property type="evidence" value="ECO:0007669"/>
    <property type="project" value="UniProtKB-KW"/>
</dbReference>
<evidence type="ECO:0000313" key="8">
    <source>
        <dbReference type="EMBL" id="SDI31782.1"/>
    </source>
</evidence>
<sequence>MLMCKIFMHCKRLKEHYNLIEVQSIVSRCIINIDMDGVNFLDTVNLEGFQMVCNKILEKVGWVSIKKNQIPLEKKYSSPRVSYDGKYCYVAVGVEMEKPELELTGESLGIDVGIKDLAVCSNGQVYKNINKSKVMRKKEKKLRRLQRQVSRKYEMNKSGEKFVKTSNIVKLEKQIKLLHREISNIRNNYLHQTTSEIVKIKPSRVVMETLTIRGMMSNRHLAKAIGNQCLYEFRRQMKYKCEFNGIEFVEVDTWYPSSKTCSECGHVKTRLSLSERTYICEECDCVIHRDYNASINLSRYGLAA</sequence>
<keyword evidence="2" id="KW-0815">Transposition</keyword>
<keyword evidence="3" id="KW-0238">DNA-binding</keyword>
<evidence type="ECO:0000256" key="1">
    <source>
        <dbReference type="ARBA" id="ARBA00008761"/>
    </source>
</evidence>
<proteinExistence type="inferred from homology"/>
<feature type="coiled-coil region" evidence="5">
    <location>
        <begin position="128"/>
        <end position="188"/>
    </location>
</feature>
<reference evidence="8 9" key="1">
    <citation type="submission" date="2016-10" db="EMBL/GenBank/DDBJ databases">
        <authorList>
            <person name="de Groot N.N."/>
        </authorList>
    </citation>
    <scope>NUCLEOTIDE SEQUENCE [LARGE SCALE GENOMIC DNA]</scope>
    <source>
        <strain evidence="8 9">CGMCC 1.5058</strain>
    </source>
</reference>
<keyword evidence="5" id="KW-0175">Coiled coil</keyword>
<dbReference type="InterPro" id="IPR010095">
    <property type="entry name" value="Cas12f1-like_TNB"/>
</dbReference>
<evidence type="ECO:0000259" key="6">
    <source>
        <dbReference type="Pfam" id="PF01385"/>
    </source>
</evidence>
<evidence type="ECO:0000256" key="3">
    <source>
        <dbReference type="ARBA" id="ARBA00023125"/>
    </source>
</evidence>